<evidence type="ECO:0000313" key="2">
    <source>
        <dbReference type="EMBL" id="GIY91838.1"/>
    </source>
</evidence>
<gene>
    <name evidence="2" type="ORF">CEXT_621591</name>
</gene>
<feature type="compositionally biased region" description="Polar residues" evidence="1">
    <location>
        <begin position="30"/>
        <end position="46"/>
    </location>
</feature>
<name>A0AAV4XBN3_CAEEX</name>
<accession>A0AAV4XBN3</accession>
<organism evidence="2 3">
    <name type="scientific">Caerostris extrusa</name>
    <name type="common">Bark spider</name>
    <name type="synonym">Caerostris bankana</name>
    <dbReference type="NCBI Taxonomy" id="172846"/>
    <lineage>
        <taxon>Eukaryota</taxon>
        <taxon>Metazoa</taxon>
        <taxon>Ecdysozoa</taxon>
        <taxon>Arthropoda</taxon>
        <taxon>Chelicerata</taxon>
        <taxon>Arachnida</taxon>
        <taxon>Araneae</taxon>
        <taxon>Araneomorphae</taxon>
        <taxon>Entelegynae</taxon>
        <taxon>Araneoidea</taxon>
        <taxon>Araneidae</taxon>
        <taxon>Caerostris</taxon>
    </lineage>
</organism>
<proteinExistence type="predicted"/>
<comment type="caution">
    <text evidence="2">The sequence shown here is derived from an EMBL/GenBank/DDBJ whole genome shotgun (WGS) entry which is preliminary data.</text>
</comment>
<evidence type="ECO:0000313" key="3">
    <source>
        <dbReference type="Proteomes" id="UP001054945"/>
    </source>
</evidence>
<dbReference type="EMBL" id="BPLR01017462">
    <property type="protein sequence ID" value="GIY91838.1"/>
    <property type="molecule type" value="Genomic_DNA"/>
</dbReference>
<feature type="compositionally biased region" description="Polar residues" evidence="1">
    <location>
        <begin position="54"/>
        <end position="91"/>
    </location>
</feature>
<reference evidence="2 3" key="1">
    <citation type="submission" date="2021-06" db="EMBL/GenBank/DDBJ databases">
        <title>Caerostris extrusa draft genome.</title>
        <authorList>
            <person name="Kono N."/>
            <person name="Arakawa K."/>
        </authorList>
    </citation>
    <scope>NUCLEOTIDE SEQUENCE [LARGE SCALE GENOMIC DNA]</scope>
</reference>
<evidence type="ECO:0000256" key="1">
    <source>
        <dbReference type="SAM" id="MobiDB-lite"/>
    </source>
</evidence>
<protein>
    <submittedName>
        <fullName evidence="2">Uncharacterized protein</fullName>
    </submittedName>
</protein>
<dbReference type="Proteomes" id="UP001054945">
    <property type="component" value="Unassembled WGS sequence"/>
</dbReference>
<sequence length="112" mass="12406">MTDSMKSVQTARKSLNSQTLGQLPPGIQVITRTDSSKASFHSSVLSDTKKATKNENQLTKIKGSSSKNVTNFKQKTNVSSDTNKTHASSLLPQLIPKSSKKMYLEKKFESWE</sequence>
<feature type="region of interest" description="Disordered" evidence="1">
    <location>
        <begin position="1"/>
        <end position="93"/>
    </location>
</feature>
<keyword evidence="3" id="KW-1185">Reference proteome</keyword>
<dbReference type="AlphaFoldDB" id="A0AAV4XBN3"/>
<feature type="compositionally biased region" description="Polar residues" evidence="1">
    <location>
        <begin position="1"/>
        <end position="21"/>
    </location>
</feature>